<dbReference type="OrthoDB" id="10266641at2759"/>
<accession>A0A6P8ZC84</accession>
<dbReference type="SUPFAM" id="SSF52540">
    <property type="entry name" value="P-loop containing nucleoside triphosphate hydrolases"/>
    <property type="match status" value="1"/>
</dbReference>
<name>A0A6P8ZC84_THRPL</name>
<dbReference type="GeneID" id="117648034"/>
<dbReference type="GO" id="GO:0030030">
    <property type="term" value="P:cell projection organization"/>
    <property type="evidence" value="ECO:0007669"/>
    <property type="project" value="UniProtKB-KW"/>
</dbReference>
<organism evidence="15">
    <name type="scientific">Thrips palmi</name>
    <name type="common">Melon thrips</name>
    <dbReference type="NCBI Taxonomy" id="161013"/>
    <lineage>
        <taxon>Eukaryota</taxon>
        <taxon>Metazoa</taxon>
        <taxon>Ecdysozoa</taxon>
        <taxon>Arthropoda</taxon>
        <taxon>Hexapoda</taxon>
        <taxon>Insecta</taxon>
        <taxon>Pterygota</taxon>
        <taxon>Neoptera</taxon>
        <taxon>Paraneoptera</taxon>
        <taxon>Thysanoptera</taxon>
        <taxon>Terebrantia</taxon>
        <taxon>Thripoidea</taxon>
        <taxon>Thripidae</taxon>
        <taxon>Thrips</taxon>
    </lineage>
</organism>
<keyword evidence="5" id="KW-0268">Exocytosis</keyword>
<dbReference type="InterPro" id="IPR039677">
    <property type="entry name" value="RSG1"/>
</dbReference>
<dbReference type="PANTHER" id="PTHR14983:SF1">
    <property type="entry name" value="CILIOGENESIS AND PLANAR POLARITY EFFECTOR 2"/>
    <property type="match status" value="1"/>
</dbReference>
<keyword evidence="6" id="KW-0963">Cytoplasm</keyword>
<evidence type="ECO:0000256" key="7">
    <source>
        <dbReference type="ARBA" id="ARBA00022794"/>
    </source>
</evidence>
<dbReference type="Pfam" id="PF00071">
    <property type="entry name" value="Ras"/>
    <property type="match status" value="1"/>
</dbReference>
<keyword evidence="10" id="KW-0547">Nucleotide-binding</keyword>
<evidence type="ECO:0000256" key="2">
    <source>
        <dbReference type="ARBA" id="ARBA00006270"/>
    </source>
</evidence>
<gene>
    <name evidence="15" type="primary">LOC117648034</name>
</gene>
<evidence type="ECO:0000313" key="15">
    <source>
        <dbReference type="RefSeq" id="XP_034246072.1"/>
    </source>
</evidence>
<protein>
    <recommendedName>
        <fullName evidence="3">Ciliogenesis and planar polarity effector 2</fullName>
    </recommendedName>
    <alternativeName>
        <fullName evidence="13">REM2- and Rab-like small GTPase 1</fullName>
    </alternativeName>
</protein>
<evidence type="ECO:0000256" key="10">
    <source>
        <dbReference type="ARBA" id="ARBA00023134"/>
    </source>
</evidence>
<dbReference type="InterPro" id="IPR001806">
    <property type="entry name" value="Small_GTPase"/>
</dbReference>
<comment type="similarity">
    <text evidence="2">Belongs to the small GTPase superfamily. Rab family.</text>
</comment>
<evidence type="ECO:0000256" key="1">
    <source>
        <dbReference type="ARBA" id="ARBA00004120"/>
    </source>
</evidence>
<keyword evidence="4" id="KW-0813">Transport</keyword>
<proteinExistence type="inferred from homology"/>
<dbReference type="AlphaFoldDB" id="A0A6P8ZC84"/>
<dbReference type="InParanoid" id="A0A6P8ZC84"/>
<keyword evidence="10" id="KW-0342">GTP-binding</keyword>
<keyword evidence="7" id="KW-0970">Cilium biogenesis/degradation</keyword>
<dbReference type="Proteomes" id="UP000515158">
    <property type="component" value="Unplaced"/>
</dbReference>
<evidence type="ECO:0000256" key="13">
    <source>
        <dbReference type="ARBA" id="ARBA00030243"/>
    </source>
</evidence>
<dbReference type="KEGG" id="tpal:117648034"/>
<dbReference type="InterPro" id="IPR027417">
    <property type="entry name" value="P-loop_NTPase"/>
</dbReference>
<evidence type="ECO:0000256" key="6">
    <source>
        <dbReference type="ARBA" id="ARBA00022490"/>
    </source>
</evidence>
<dbReference type="GO" id="GO:0003924">
    <property type="term" value="F:GTPase activity"/>
    <property type="evidence" value="ECO:0007669"/>
    <property type="project" value="InterPro"/>
</dbReference>
<keyword evidence="14" id="KW-1185">Reference proteome</keyword>
<dbReference type="GO" id="GO:0015031">
    <property type="term" value="P:protein transport"/>
    <property type="evidence" value="ECO:0007669"/>
    <property type="project" value="UniProtKB-KW"/>
</dbReference>
<evidence type="ECO:0000256" key="8">
    <source>
        <dbReference type="ARBA" id="ARBA00022927"/>
    </source>
</evidence>
<dbReference type="Gene3D" id="3.40.50.300">
    <property type="entry name" value="P-loop containing nucleotide triphosphate hydrolases"/>
    <property type="match status" value="1"/>
</dbReference>
<evidence type="ECO:0000256" key="3">
    <source>
        <dbReference type="ARBA" id="ARBA00021423"/>
    </source>
</evidence>
<keyword evidence="12" id="KW-0966">Cell projection</keyword>
<dbReference type="PANTHER" id="PTHR14983">
    <property type="entry name" value="CILIOGENESIS AND PLANAR POLARITY EFFECTOR 2"/>
    <property type="match status" value="1"/>
</dbReference>
<evidence type="ECO:0000256" key="4">
    <source>
        <dbReference type="ARBA" id="ARBA00022448"/>
    </source>
</evidence>
<dbReference type="GO" id="GO:0005525">
    <property type="term" value="F:GTP binding"/>
    <property type="evidence" value="ECO:0007669"/>
    <property type="project" value="UniProtKB-KW"/>
</dbReference>
<evidence type="ECO:0000256" key="11">
    <source>
        <dbReference type="ARBA" id="ARBA00023212"/>
    </source>
</evidence>
<keyword evidence="9" id="KW-0969">Cilium</keyword>
<sequence>MFNSVVLRDWQSTAEGETVLQHFYDPHSSGRKLFGILEKPNLPASVEEVSYKLFVGGRVGVGKTTAIARLAGIPCQSTYIETAGIHKTNIFWPVKIWDKTILFKLQFWDAGENSMKKYSHILTACKEKADAVVLVFSYTDAASFLEIPQLMSKLSQGHYPAKIVIGTRYSSTVGNQEVSSAQIQEFELKWKVRVLRLNSSMSERNEVHKISPIMNVICEQLWIRDQDYLLKQGLNP</sequence>
<evidence type="ECO:0000256" key="5">
    <source>
        <dbReference type="ARBA" id="ARBA00022483"/>
    </source>
</evidence>
<keyword evidence="8" id="KW-0653">Protein transport</keyword>
<dbReference type="GO" id="GO:0006887">
    <property type="term" value="P:exocytosis"/>
    <property type="evidence" value="ECO:0007669"/>
    <property type="project" value="UniProtKB-KW"/>
</dbReference>
<reference evidence="15" key="1">
    <citation type="submission" date="2025-08" db="UniProtKB">
        <authorList>
            <consortium name="RefSeq"/>
        </authorList>
    </citation>
    <scope>IDENTIFICATION</scope>
    <source>
        <tissue evidence="15">Total insect</tissue>
    </source>
</reference>
<keyword evidence="11" id="KW-0206">Cytoskeleton</keyword>
<evidence type="ECO:0000256" key="12">
    <source>
        <dbReference type="ARBA" id="ARBA00023273"/>
    </source>
</evidence>
<dbReference type="RefSeq" id="XP_034246072.1">
    <property type="nucleotide sequence ID" value="XM_034390181.1"/>
</dbReference>
<comment type="subcellular location">
    <subcellularLocation>
        <location evidence="1">Cytoplasm</location>
        <location evidence="1">Cytoskeleton</location>
        <location evidence="1">Cilium basal body</location>
    </subcellularLocation>
</comment>
<evidence type="ECO:0000313" key="14">
    <source>
        <dbReference type="Proteomes" id="UP000515158"/>
    </source>
</evidence>
<evidence type="ECO:0000256" key="9">
    <source>
        <dbReference type="ARBA" id="ARBA00023069"/>
    </source>
</evidence>